<evidence type="ECO:0000313" key="2">
    <source>
        <dbReference type="Proteomes" id="UP000241690"/>
    </source>
</evidence>
<evidence type="ECO:0000313" key="1">
    <source>
        <dbReference type="EMBL" id="PTB53358.1"/>
    </source>
</evidence>
<keyword evidence="2" id="KW-1185">Reference proteome</keyword>
<dbReference type="RefSeq" id="XP_024773035.1">
    <property type="nucleotide sequence ID" value="XM_024915354.1"/>
</dbReference>
<dbReference type="GeneID" id="36623921"/>
<dbReference type="Proteomes" id="UP000241690">
    <property type="component" value="Unassembled WGS sequence"/>
</dbReference>
<protein>
    <submittedName>
        <fullName evidence="1">Uncharacterized protein</fullName>
    </submittedName>
</protein>
<organism evidence="1 2">
    <name type="scientific">Trichoderma harzianum CBS 226.95</name>
    <dbReference type="NCBI Taxonomy" id="983964"/>
    <lineage>
        <taxon>Eukaryota</taxon>
        <taxon>Fungi</taxon>
        <taxon>Dikarya</taxon>
        <taxon>Ascomycota</taxon>
        <taxon>Pezizomycotina</taxon>
        <taxon>Sordariomycetes</taxon>
        <taxon>Hypocreomycetidae</taxon>
        <taxon>Hypocreales</taxon>
        <taxon>Hypocreaceae</taxon>
        <taxon>Trichoderma</taxon>
    </lineage>
</organism>
<gene>
    <name evidence="1" type="ORF">M431DRAFT_460979</name>
</gene>
<sequence length="183" mass="19938">MLPKGEGVNVLLGPVTRASGGCQKGRQGGCLLVEAVRNKRGGTESASSSVPLLRSLNIGLVRDICGIYHGLGADVGANHLGEMQRRAVSFYLGPSIRSTECAMQRIGILALDRLLYPFRCKMNPPEDPVSRPRAGLCRSYCGRAKCRDTARHATQRLESQVSYDCTFCPSYHDRTTRKTTSAH</sequence>
<proteinExistence type="predicted"/>
<name>A0A2T4A8M0_TRIHA</name>
<dbReference type="AlphaFoldDB" id="A0A2T4A8M0"/>
<dbReference type="EMBL" id="KZ679682">
    <property type="protein sequence ID" value="PTB53358.1"/>
    <property type="molecule type" value="Genomic_DNA"/>
</dbReference>
<reference evidence="1 2" key="1">
    <citation type="submission" date="2016-07" db="EMBL/GenBank/DDBJ databases">
        <title>Multiple horizontal gene transfer events from other fungi enriched the ability of initially mycotrophic Trichoderma (Ascomycota) to feed on dead plant biomass.</title>
        <authorList>
            <consortium name="DOE Joint Genome Institute"/>
            <person name="Aerts A."/>
            <person name="Atanasova L."/>
            <person name="Chenthamara K."/>
            <person name="Zhang J."/>
            <person name="Grujic M."/>
            <person name="Henrissat B."/>
            <person name="Kuo A."/>
            <person name="Salamov A."/>
            <person name="Lipzen A."/>
            <person name="Labutti K."/>
            <person name="Barry K."/>
            <person name="Miao Y."/>
            <person name="Rahimi M.J."/>
            <person name="Shen Q."/>
            <person name="Grigoriev I.V."/>
            <person name="Kubicek C.P."/>
            <person name="Druzhinina I.S."/>
        </authorList>
    </citation>
    <scope>NUCLEOTIDE SEQUENCE [LARGE SCALE GENOMIC DNA]</scope>
    <source>
        <strain evidence="1 2">CBS 226.95</strain>
    </source>
</reference>
<accession>A0A2T4A8M0</accession>